<evidence type="ECO:0008006" key="4">
    <source>
        <dbReference type="Google" id="ProtNLM"/>
    </source>
</evidence>
<dbReference type="RefSeq" id="WP_167130132.1">
    <property type="nucleotide sequence ID" value="NZ_JAANCM010000009.1"/>
</dbReference>
<evidence type="ECO:0000256" key="1">
    <source>
        <dbReference type="SAM" id="SignalP"/>
    </source>
</evidence>
<comment type="caution">
    <text evidence="2">The sequence shown here is derived from an EMBL/GenBank/DDBJ whole genome shotgun (WGS) entry which is preliminary data.</text>
</comment>
<name>A0AA43ZIL6_9HYPH</name>
<organism evidence="2 3">
    <name type="scientific">Ferranicluibacter rubi</name>
    <dbReference type="NCBI Taxonomy" id="2715133"/>
    <lineage>
        <taxon>Bacteria</taxon>
        <taxon>Pseudomonadati</taxon>
        <taxon>Pseudomonadota</taxon>
        <taxon>Alphaproteobacteria</taxon>
        <taxon>Hyphomicrobiales</taxon>
        <taxon>Rhizobiaceae</taxon>
        <taxon>Ferranicluibacter</taxon>
    </lineage>
</organism>
<proteinExistence type="predicted"/>
<dbReference type="EMBL" id="JAANCM010000009">
    <property type="protein sequence ID" value="NHT77572.1"/>
    <property type="molecule type" value="Genomic_DNA"/>
</dbReference>
<protein>
    <recommendedName>
        <fullName evidence="4">Polysaccharide lyase family 7 protein</fullName>
    </recommendedName>
</protein>
<evidence type="ECO:0000313" key="3">
    <source>
        <dbReference type="Proteomes" id="UP001155840"/>
    </source>
</evidence>
<feature type="signal peptide" evidence="1">
    <location>
        <begin position="1"/>
        <end position="27"/>
    </location>
</feature>
<dbReference type="Proteomes" id="UP001155840">
    <property type="component" value="Unassembled WGS sequence"/>
</dbReference>
<evidence type="ECO:0000313" key="2">
    <source>
        <dbReference type="EMBL" id="NHT77572.1"/>
    </source>
</evidence>
<sequence>MSLRISTRALRIAFACSLTLLSSAASAEQLFNVERTLPPSGSDGVELIADPKFEAGFSATPACNSPEAGACAENTRYDLKSPAYPEMADVKPVWELRQWGSRSSFTADPQKFGDGYGWANLEKRLVLHPGGLVEMAVNGDSEFAGKYGDTSRSAPSLIAGQTISAPGTYSRDTGSIKDMKKLIFNMEFKLPYDDENKKAGYDANRHAILFPVNITIQNLNNKSKGYGQYVWLQVGFYDDRQAKPVEKMDQALVDPGTKMLIYFVPADRMTTGNAHSGEWIKFNGDILPSAKRSVEMGFERGILTSGDIADYKIGGFNLGYELTGLNITTMEFRDLSLRMFKD</sequence>
<keyword evidence="1" id="KW-0732">Signal</keyword>
<gene>
    <name evidence="2" type="ORF">G8E10_17805</name>
</gene>
<reference evidence="2" key="1">
    <citation type="submission" date="2020-03" db="EMBL/GenBank/DDBJ databases">
        <title>Ferranicluibacter endophyticum gen. nov., sp. nov., a new genus isolated from Rubus ulmifolius Schott. stem.</title>
        <authorList>
            <person name="Roca-Couso R."/>
            <person name="Flores-Felix J.D."/>
            <person name="Igual J.M."/>
            <person name="Rivas R."/>
        </authorList>
    </citation>
    <scope>NUCLEOTIDE SEQUENCE</scope>
    <source>
        <strain evidence="2">CRRU44</strain>
    </source>
</reference>
<accession>A0AA43ZIL6</accession>
<dbReference type="AlphaFoldDB" id="A0AA43ZIL6"/>
<keyword evidence="3" id="KW-1185">Reference proteome</keyword>
<feature type="chain" id="PRO_5041358830" description="Polysaccharide lyase family 7 protein" evidence="1">
    <location>
        <begin position="28"/>
        <end position="342"/>
    </location>
</feature>